<evidence type="ECO:0000256" key="2">
    <source>
        <dbReference type="ARBA" id="ARBA00022792"/>
    </source>
</evidence>
<organism evidence="6 7">
    <name type="scientific">Schizophyllum amplum</name>
    <dbReference type="NCBI Taxonomy" id="97359"/>
    <lineage>
        <taxon>Eukaryota</taxon>
        <taxon>Fungi</taxon>
        <taxon>Dikarya</taxon>
        <taxon>Basidiomycota</taxon>
        <taxon>Agaricomycotina</taxon>
        <taxon>Agaricomycetes</taxon>
        <taxon>Agaricomycetidae</taxon>
        <taxon>Agaricales</taxon>
        <taxon>Schizophyllaceae</taxon>
        <taxon>Schizophyllum</taxon>
    </lineage>
</organism>
<dbReference type="GO" id="GO:0005743">
    <property type="term" value="C:mitochondrial inner membrane"/>
    <property type="evidence" value="ECO:0007669"/>
    <property type="project" value="UniProtKB-SubCell"/>
</dbReference>
<evidence type="ECO:0000256" key="3">
    <source>
        <dbReference type="ARBA" id="ARBA00023128"/>
    </source>
</evidence>
<feature type="transmembrane region" description="Helical" evidence="5">
    <location>
        <begin position="41"/>
        <end position="61"/>
    </location>
</feature>
<reference evidence="6 7" key="1">
    <citation type="journal article" date="2019" name="New Phytol.">
        <title>Comparative genomics reveals unique wood-decay strategies and fruiting body development in the Schizophyllaceae.</title>
        <authorList>
            <person name="Almasi E."/>
            <person name="Sahu N."/>
            <person name="Krizsan K."/>
            <person name="Balint B."/>
            <person name="Kovacs G.M."/>
            <person name="Kiss B."/>
            <person name="Cseklye J."/>
            <person name="Drula E."/>
            <person name="Henrissat B."/>
            <person name="Nagy I."/>
            <person name="Chovatia M."/>
            <person name="Adam C."/>
            <person name="LaButti K."/>
            <person name="Lipzen A."/>
            <person name="Riley R."/>
            <person name="Grigoriev I.V."/>
            <person name="Nagy L.G."/>
        </authorList>
    </citation>
    <scope>NUCLEOTIDE SEQUENCE [LARGE SCALE GENOMIC DNA]</scope>
    <source>
        <strain evidence="6 7">NL-1724</strain>
    </source>
</reference>
<dbReference type="EMBL" id="VDMD01000002">
    <property type="protein sequence ID" value="TRM67834.1"/>
    <property type="molecule type" value="Genomic_DNA"/>
</dbReference>
<comment type="caution">
    <text evidence="6">The sequence shown here is derived from an EMBL/GenBank/DDBJ whole genome shotgun (WGS) entry which is preliminary data.</text>
</comment>
<dbReference type="AlphaFoldDB" id="A0A550CSS4"/>
<dbReference type="OrthoDB" id="5511599at2759"/>
<dbReference type="InterPro" id="IPR039297">
    <property type="entry name" value="COX7a"/>
</dbReference>
<keyword evidence="5" id="KW-0812">Transmembrane</keyword>
<evidence type="ECO:0000256" key="1">
    <source>
        <dbReference type="ARBA" id="ARBA00004273"/>
    </source>
</evidence>
<name>A0A550CSS4_9AGAR</name>
<gene>
    <name evidence="6" type="ORF">BD626DRAFT_564729</name>
</gene>
<sequence length="69" mass="7780">MKDVFGISTLRNRTIENQKLYQSQKGPIYWRGPRGAVYMTAYYGLFAVGMASTTFGIYNLVFGSPTTLM</sequence>
<keyword evidence="4 5" id="KW-0472">Membrane</keyword>
<keyword evidence="7" id="KW-1185">Reference proteome</keyword>
<dbReference type="Pfam" id="PF02238">
    <property type="entry name" value="COX7a"/>
    <property type="match status" value="1"/>
</dbReference>
<keyword evidence="5" id="KW-1133">Transmembrane helix</keyword>
<comment type="subcellular location">
    <subcellularLocation>
        <location evidence="1">Mitochondrion inner membrane</location>
    </subcellularLocation>
</comment>
<proteinExistence type="predicted"/>
<accession>A0A550CSS4</accession>
<evidence type="ECO:0000313" key="7">
    <source>
        <dbReference type="Proteomes" id="UP000320762"/>
    </source>
</evidence>
<keyword evidence="2" id="KW-0999">Mitochondrion inner membrane</keyword>
<dbReference type="STRING" id="97359.A0A550CSS4"/>
<protein>
    <submittedName>
        <fullName evidence="6">Uncharacterized protein</fullName>
    </submittedName>
</protein>
<dbReference type="Proteomes" id="UP000320762">
    <property type="component" value="Unassembled WGS sequence"/>
</dbReference>
<evidence type="ECO:0000256" key="5">
    <source>
        <dbReference type="SAM" id="Phobius"/>
    </source>
</evidence>
<evidence type="ECO:0000313" key="6">
    <source>
        <dbReference type="EMBL" id="TRM67834.1"/>
    </source>
</evidence>
<keyword evidence="3" id="KW-0496">Mitochondrion</keyword>
<evidence type="ECO:0000256" key="4">
    <source>
        <dbReference type="ARBA" id="ARBA00023136"/>
    </source>
</evidence>